<dbReference type="PANTHER" id="PTHR43758:SF2">
    <property type="entry name" value="OXIDIZED PURINE NUCLEOSIDE TRIPHOSPHATE HYDROLASE"/>
    <property type="match status" value="1"/>
</dbReference>
<evidence type="ECO:0000256" key="2">
    <source>
        <dbReference type="ARBA" id="ARBA00005582"/>
    </source>
</evidence>
<evidence type="ECO:0000313" key="9">
    <source>
        <dbReference type="Proteomes" id="UP000230781"/>
    </source>
</evidence>
<feature type="domain" description="Nudix hydrolase" evidence="7">
    <location>
        <begin position="1"/>
        <end position="127"/>
    </location>
</feature>
<organism evidence="8 9">
    <name type="scientific">Fusobacterium pseudoperiodonticum</name>
    <dbReference type="NCBI Taxonomy" id="2663009"/>
    <lineage>
        <taxon>Bacteria</taxon>
        <taxon>Fusobacteriati</taxon>
        <taxon>Fusobacteriota</taxon>
        <taxon>Fusobacteriia</taxon>
        <taxon>Fusobacteriales</taxon>
        <taxon>Fusobacteriaceae</taxon>
        <taxon>Fusobacterium</taxon>
    </lineage>
</organism>
<keyword evidence="5" id="KW-0460">Magnesium</keyword>
<keyword evidence="4 6" id="KW-0378">Hydrolase</keyword>
<evidence type="ECO:0000256" key="4">
    <source>
        <dbReference type="ARBA" id="ARBA00022801"/>
    </source>
</evidence>
<dbReference type="Pfam" id="PF00293">
    <property type="entry name" value="NUDIX"/>
    <property type="match status" value="1"/>
</dbReference>
<name>A0A2D3PPT9_9FUSO</name>
<dbReference type="GO" id="GO:0008413">
    <property type="term" value="F:8-oxo-7,8-dihydroguanosine triphosphate pyrophosphatase activity"/>
    <property type="evidence" value="ECO:0007669"/>
    <property type="project" value="InterPro"/>
</dbReference>
<dbReference type="SUPFAM" id="SSF55811">
    <property type="entry name" value="Nudix"/>
    <property type="match status" value="1"/>
</dbReference>
<evidence type="ECO:0000256" key="6">
    <source>
        <dbReference type="RuleBase" id="RU003476"/>
    </source>
</evidence>
<dbReference type="Gene3D" id="3.90.79.10">
    <property type="entry name" value="Nucleoside Triphosphate Pyrophosphohydrolase"/>
    <property type="match status" value="1"/>
</dbReference>
<dbReference type="PANTHER" id="PTHR43758">
    <property type="entry name" value="7,8-DIHYDRO-8-OXOGUANINE TRIPHOSPHATASE"/>
    <property type="match status" value="1"/>
</dbReference>
<evidence type="ECO:0000259" key="7">
    <source>
        <dbReference type="PROSITE" id="PS51462"/>
    </source>
</evidence>
<dbReference type="AlphaFoldDB" id="A0A2D3PPT9"/>
<keyword evidence="3" id="KW-0479">Metal-binding</keyword>
<dbReference type="GO" id="GO:0046872">
    <property type="term" value="F:metal ion binding"/>
    <property type="evidence" value="ECO:0007669"/>
    <property type="project" value="UniProtKB-KW"/>
</dbReference>
<evidence type="ECO:0000256" key="3">
    <source>
        <dbReference type="ARBA" id="ARBA00022723"/>
    </source>
</evidence>
<dbReference type="EMBL" id="CP024704">
    <property type="protein sequence ID" value="ATV69722.1"/>
    <property type="molecule type" value="Genomic_DNA"/>
</dbReference>
<dbReference type="InterPro" id="IPR003562">
    <property type="entry name" value="Mutator_MutX_prot"/>
</dbReference>
<protein>
    <submittedName>
        <fullName evidence="8">DNA mismatch repair protein MutT</fullName>
    </submittedName>
</protein>
<dbReference type="InterPro" id="IPR020084">
    <property type="entry name" value="NUDIX_hydrolase_CS"/>
</dbReference>
<dbReference type="PROSITE" id="PS00893">
    <property type="entry name" value="NUDIX_BOX"/>
    <property type="match status" value="1"/>
</dbReference>
<dbReference type="CDD" id="cd18886">
    <property type="entry name" value="NUDIX_MutT_Nudt1"/>
    <property type="match status" value="1"/>
</dbReference>
<dbReference type="GO" id="GO:0005737">
    <property type="term" value="C:cytoplasm"/>
    <property type="evidence" value="ECO:0007669"/>
    <property type="project" value="TreeGrafter"/>
</dbReference>
<evidence type="ECO:0000256" key="5">
    <source>
        <dbReference type="ARBA" id="ARBA00022842"/>
    </source>
</evidence>
<dbReference type="InterPro" id="IPR015797">
    <property type="entry name" value="NUDIX_hydrolase-like_dom_sf"/>
</dbReference>
<evidence type="ECO:0000313" key="8">
    <source>
        <dbReference type="EMBL" id="ATV69722.1"/>
    </source>
</evidence>
<comment type="similarity">
    <text evidence="2 6">Belongs to the Nudix hydrolase family.</text>
</comment>
<dbReference type="PROSITE" id="PS51462">
    <property type="entry name" value="NUDIX"/>
    <property type="match status" value="1"/>
</dbReference>
<evidence type="ECO:0000256" key="1">
    <source>
        <dbReference type="ARBA" id="ARBA00001946"/>
    </source>
</evidence>
<reference evidence="8 9" key="1">
    <citation type="submission" date="2017-11" db="EMBL/GenBank/DDBJ databases">
        <title>Genome sequencing of Fusobacterium periodonticum KCOM 2555.</title>
        <authorList>
            <person name="Kook J.-K."/>
            <person name="Park S.-N."/>
            <person name="Lim Y.K."/>
        </authorList>
    </citation>
    <scope>NUCLEOTIDE SEQUENCE [LARGE SCALE GENOMIC DNA]</scope>
    <source>
        <strain evidence="8 9">KCOM 2555</strain>
    </source>
</reference>
<dbReference type="InterPro" id="IPR000086">
    <property type="entry name" value="NUDIX_hydrolase_dom"/>
</dbReference>
<dbReference type="InterPro" id="IPR020476">
    <property type="entry name" value="Nudix_hydrolase"/>
</dbReference>
<accession>A0A2D3PPT9</accession>
<gene>
    <name evidence="8" type="ORF">CTM98_03105</name>
</gene>
<comment type="cofactor">
    <cofactor evidence="1">
        <name>Mg(2+)</name>
        <dbReference type="ChEBI" id="CHEBI:18420"/>
    </cofactor>
</comment>
<dbReference type="PRINTS" id="PR01402">
    <property type="entry name" value="MUTATORMUTX"/>
</dbReference>
<sequence length="153" mass="18163">MITTLCYLEKENKYLMLHRTKKENDINKNKWLGVGGKLEKGETPEQCLIREVKEETGLDLIDYVHRGIVIFNYNDDEPLDMYLYTSKNFSGELQECSEGDLKWIDKSEIYKLNLWEGDRIFLELLEKNAPFFHLILNYENDNLLSSELKFIEK</sequence>
<dbReference type="GO" id="GO:0006281">
    <property type="term" value="P:DNA repair"/>
    <property type="evidence" value="ECO:0007669"/>
    <property type="project" value="InterPro"/>
</dbReference>
<proteinExistence type="inferred from homology"/>
<dbReference type="PRINTS" id="PR00502">
    <property type="entry name" value="NUDIXFAMILY"/>
</dbReference>
<dbReference type="Proteomes" id="UP000230781">
    <property type="component" value="Chromosome"/>
</dbReference>